<feature type="compositionally biased region" description="Basic and acidic residues" evidence="3">
    <location>
        <begin position="46"/>
        <end position="66"/>
    </location>
</feature>
<gene>
    <name evidence="5" type="ORF">COW36_03100</name>
</gene>
<name>A0A2M7G9U1_9BACT</name>
<feature type="region of interest" description="Disordered" evidence="3">
    <location>
        <begin position="1"/>
        <end position="104"/>
    </location>
</feature>
<accession>A0A2M7G9U1</accession>
<evidence type="ECO:0000256" key="2">
    <source>
        <dbReference type="PROSITE-ProRule" id="PRU00703"/>
    </source>
</evidence>
<feature type="compositionally biased region" description="Basic residues" evidence="3">
    <location>
        <begin position="1"/>
        <end position="12"/>
    </location>
</feature>
<evidence type="ECO:0000256" key="1">
    <source>
        <dbReference type="ARBA" id="ARBA00023122"/>
    </source>
</evidence>
<dbReference type="SUPFAM" id="SSF54631">
    <property type="entry name" value="CBS-domain pair"/>
    <property type="match status" value="1"/>
</dbReference>
<feature type="domain" description="CBS" evidence="4">
    <location>
        <begin position="255"/>
        <end position="313"/>
    </location>
</feature>
<organism evidence="5 6">
    <name type="scientific">bacterium (Candidatus Blackallbacteria) CG17_big_fil_post_rev_8_21_14_2_50_48_46</name>
    <dbReference type="NCBI Taxonomy" id="2014261"/>
    <lineage>
        <taxon>Bacteria</taxon>
        <taxon>Candidatus Blackallbacteria</taxon>
    </lineage>
</organism>
<proteinExistence type="predicted"/>
<dbReference type="PANTHER" id="PTHR43080">
    <property type="entry name" value="CBS DOMAIN-CONTAINING PROTEIN CBSX3, MITOCHONDRIAL"/>
    <property type="match status" value="1"/>
</dbReference>
<dbReference type="SMART" id="SM00116">
    <property type="entry name" value="CBS"/>
    <property type="match status" value="2"/>
</dbReference>
<reference evidence="5 6" key="1">
    <citation type="submission" date="2017-09" db="EMBL/GenBank/DDBJ databases">
        <title>Depth-based differentiation of microbial function through sediment-hosted aquifers and enrichment of novel symbionts in the deep terrestrial subsurface.</title>
        <authorList>
            <person name="Probst A.J."/>
            <person name="Ladd B."/>
            <person name="Jarett J.K."/>
            <person name="Geller-Mcgrath D.E."/>
            <person name="Sieber C.M."/>
            <person name="Emerson J.B."/>
            <person name="Anantharaman K."/>
            <person name="Thomas B.C."/>
            <person name="Malmstrom R."/>
            <person name="Stieglmeier M."/>
            <person name="Klingl A."/>
            <person name="Woyke T."/>
            <person name="Ryan C.M."/>
            <person name="Banfield J.F."/>
        </authorList>
    </citation>
    <scope>NUCLEOTIDE SEQUENCE [LARGE SCALE GENOMIC DNA]</scope>
    <source>
        <strain evidence="5">CG17_big_fil_post_rev_8_21_14_2_50_48_46</strain>
    </source>
</reference>
<dbReference type="Proteomes" id="UP000231019">
    <property type="component" value="Unassembled WGS sequence"/>
</dbReference>
<dbReference type="EMBL" id="PFFQ01000007">
    <property type="protein sequence ID" value="PIW18881.1"/>
    <property type="molecule type" value="Genomic_DNA"/>
</dbReference>
<feature type="domain" description="CBS" evidence="4">
    <location>
        <begin position="173"/>
        <end position="230"/>
    </location>
</feature>
<protein>
    <recommendedName>
        <fullName evidence="4">CBS domain-containing protein</fullName>
    </recommendedName>
</protein>
<evidence type="ECO:0000256" key="3">
    <source>
        <dbReference type="SAM" id="MobiDB-lite"/>
    </source>
</evidence>
<dbReference type="PANTHER" id="PTHR43080:SF2">
    <property type="entry name" value="CBS DOMAIN-CONTAINING PROTEIN"/>
    <property type="match status" value="1"/>
</dbReference>
<sequence>MKKNKSMKKNKKKWTERAEITSSIQNLKMETDNNSDSSIELILFENDEKAEPEQKAEPKENHHEPYSLDQARQAYSENEHLADKAEPQAKITEAREHSSEEWEHTKLALRKRYAGHETGTAPSQQRQDPHEVVAAIMKRIQDSRQGENHHLHNQAPKEIPASQDGILRMSDVMSTHVTCVLGSTTLEQLAGLFNKQHIMAAPVVDYQNQKYLGLISMSDIFSDTFSEQLLSTVENGALVDEDFMDVLDHPVRDFMKELEYVAVPPDCLVQEACELMVTNNLHHLVVVQNEKVQGIFSAFDALRILAKPQAQKETK</sequence>
<dbReference type="InterPro" id="IPR051257">
    <property type="entry name" value="Diverse_CBS-Domain"/>
</dbReference>
<dbReference type="AlphaFoldDB" id="A0A2M7G9U1"/>
<dbReference type="Pfam" id="PF00571">
    <property type="entry name" value="CBS"/>
    <property type="match status" value="2"/>
</dbReference>
<feature type="compositionally biased region" description="Polar residues" evidence="3">
    <location>
        <begin position="20"/>
        <end position="38"/>
    </location>
</feature>
<evidence type="ECO:0000313" key="5">
    <source>
        <dbReference type="EMBL" id="PIW18881.1"/>
    </source>
</evidence>
<keyword evidence="1 2" id="KW-0129">CBS domain</keyword>
<dbReference type="PROSITE" id="PS51371">
    <property type="entry name" value="CBS"/>
    <property type="match status" value="2"/>
</dbReference>
<dbReference type="InterPro" id="IPR000644">
    <property type="entry name" value="CBS_dom"/>
</dbReference>
<dbReference type="InterPro" id="IPR046342">
    <property type="entry name" value="CBS_dom_sf"/>
</dbReference>
<evidence type="ECO:0000313" key="6">
    <source>
        <dbReference type="Proteomes" id="UP000231019"/>
    </source>
</evidence>
<comment type="caution">
    <text evidence="5">The sequence shown here is derived from an EMBL/GenBank/DDBJ whole genome shotgun (WGS) entry which is preliminary data.</text>
</comment>
<feature type="compositionally biased region" description="Basic and acidic residues" evidence="3">
    <location>
        <begin position="77"/>
        <end position="104"/>
    </location>
</feature>
<evidence type="ECO:0000259" key="4">
    <source>
        <dbReference type="PROSITE" id="PS51371"/>
    </source>
</evidence>
<dbReference type="Gene3D" id="3.10.580.10">
    <property type="entry name" value="CBS-domain"/>
    <property type="match status" value="1"/>
</dbReference>